<reference evidence="2" key="2">
    <citation type="submission" date="2025-09" db="UniProtKB">
        <authorList>
            <consortium name="Ensembl"/>
        </authorList>
    </citation>
    <scope>IDENTIFICATION</scope>
</reference>
<dbReference type="Gene3D" id="2.60.200.20">
    <property type="match status" value="1"/>
</dbReference>
<proteinExistence type="predicted"/>
<dbReference type="CDD" id="cd22665">
    <property type="entry name" value="FHA_MDC1"/>
    <property type="match status" value="1"/>
</dbReference>
<dbReference type="SUPFAM" id="SSF49879">
    <property type="entry name" value="SMAD/FHA domain"/>
    <property type="match status" value="1"/>
</dbReference>
<dbReference type="GeneTree" id="ENSGT00940000161757"/>
<dbReference type="Pfam" id="PF00498">
    <property type="entry name" value="FHA"/>
    <property type="match status" value="1"/>
</dbReference>
<dbReference type="InterPro" id="IPR000253">
    <property type="entry name" value="FHA_dom"/>
</dbReference>
<dbReference type="Ensembl" id="ENSTMTT00000015399.1">
    <property type="protein sequence ID" value="ENSTMTP00000014880.1"/>
    <property type="gene ID" value="ENSTMTG00000010849.1"/>
</dbReference>
<evidence type="ECO:0000313" key="3">
    <source>
        <dbReference type="Proteomes" id="UP000472274"/>
    </source>
</evidence>
<accession>A0A674J0Z3</accession>
<reference evidence="2" key="1">
    <citation type="submission" date="2025-08" db="UniProtKB">
        <authorList>
            <consortium name="Ensembl"/>
        </authorList>
    </citation>
    <scope>IDENTIFICATION</scope>
</reference>
<keyword evidence="3" id="KW-1185">Reference proteome</keyword>
<dbReference type="InterPro" id="IPR008984">
    <property type="entry name" value="SMAD_FHA_dom_sf"/>
</dbReference>
<organism evidence="2 3">
    <name type="scientific">Terrapene triunguis</name>
    <name type="common">Three-toed box turtle</name>
    <dbReference type="NCBI Taxonomy" id="2587831"/>
    <lineage>
        <taxon>Eukaryota</taxon>
        <taxon>Metazoa</taxon>
        <taxon>Chordata</taxon>
        <taxon>Craniata</taxon>
        <taxon>Vertebrata</taxon>
        <taxon>Euteleostomi</taxon>
        <taxon>Archelosauria</taxon>
        <taxon>Testudinata</taxon>
        <taxon>Testudines</taxon>
        <taxon>Cryptodira</taxon>
        <taxon>Durocryptodira</taxon>
        <taxon>Testudinoidea</taxon>
        <taxon>Emydidae</taxon>
        <taxon>Terrapene</taxon>
    </lineage>
</organism>
<dbReference type="AlphaFoldDB" id="A0A674J0Z3"/>
<evidence type="ECO:0000313" key="2">
    <source>
        <dbReference type="Ensembl" id="ENSTMTP00000014880.1"/>
    </source>
</evidence>
<dbReference type="Proteomes" id="UP000472274">
    <property type="component" value="Unplaced"/>
</dbReference>
<dbReference type="PROSITE" id="PS50006">
    <property type="entry name" value="FHA_DOMAIN"/>
    <property type="match status" value="1"/>
</dbReference>
<name>A0A674J0Z3_9SAUR</name>
<sequence>APRPVGRLHLLSSKYGPEQDFWIYPGENVVGRLPSCRVCLPAPSVSKAHAVIEVPAPGGPHLLYDRGSLNRTRRQRGVLLPHVRYSLEDGDTLIRPYDNKLGLGGMRVGNSMLGLPLWLLTAPGTLQYYGRPYDNKPGGRLCPHSAGGGDTGPQIPR</sequence>
<dbReference type="InParanoid" id="A0A674J0Z3"/>
<feature type="domain" description="FHA" evidence="1">
    <location>
        <begin position="28"/>
        <end position="85"/>
    </location>
</feature>
<evidence type="ECO:0000259" key="1">
    <source>
        <dbReference type="PROSITE" id="PS50006"/>
    </source>
</evidence>
<protein>
    <recommendedName>
        <fullName evidence="1">FHA domain-containing protein</fullName>
    </recommendedName>
</protein>